<proteinExistence type="predicted"/>
<gene>
    <name evidence="2" type="ORF">M513_10610</name>
</gene>
<dbReference type="PANTHER" id="PTHR47331:SF5">
    <property type="entry name" value="RIBONUCLEASE H"/>
    <property type="match status" value="1"/>
</dbReference>
<sequence length="96" mass="11305">MRAIEISDRFWRRWQRDFLPTLRRRTKWTSPNRDLQVNDVVLIVDPLSHRAHWVIGRVLDVFPGSDGRIRVAMVKTRDGAYKRPVARLAVLERADG</sequence>
<dbReference type="EMBL" id="KL363291">
    <property type="protein sequence ID" value="KFD48533.1"/>
    <property type="molecule type" value="Genomic_DNA"/>
</dbReference>
<feature type="domain" description="DUF5641" evidence="1">
    <location>
        <begin position="5"/>
        <end position="91"/>
    </location>
</feature>
<reference evidence="2 3" key="1">
    <citation type="journal article" date="2014" name="Nat. Genet.">
        <title>Genome and transcriptome of the porcine whipworm Trichuris suis.</title>
        <authorList>
            <person name="Jex A.R."/>
            <person name="Nejsum P."/>
            <person name="Schwarz E.M."/>
            <person name="Hu L."/>
            <person name="Young N.D."/>
            <person name="Hall R.S."/>
            <person name="Korhonen P.K."/>
            <person name="Liao S."/>
            <person name="Thamsborg S."/>
            <person name="Xia J."/>
            <person name="Xu P."/>
            <person name="Wang S."/>
            <person name="Scheerlinck J.P."/>
            <person name="Hofmann A."/>
            <person name="Sternberg P.W."/>
            <person name="Wang J."/>
            <person name="Gasser R.B."/>
        </authorList>
    </citation>
    <scope>NUCLEOTIDE SEQUENCE [LARGE SCALE GENOMIC DNA]</scope>
    <source>
        <strain evidence="2">DCEP-RM93M</strain>
    </source>
</reference>
<dbReference type="InterPro" id="IPR040676">
    <property type="entry name" value="DUF5641"/>
</dbReference>
<dbReference type="AlphaFoldDB" id="A0A085LU87"/>
<keyword evidence="3" id="KW-1185">Reference proteome</keyword>
<evidence type="ECO:0000259" key="1">
    <source>
        <dbReference type="Pfam" id="PF18701"/>
    </source>
</evidence>
<dbReference type="Proteomes" id="UP000030764">
    <property type="component" value="Unassembled WGS sequence"/>
</dbReference>
<dbReference type="Pfam" id="PF18701">
    <property type="entry name" value="DUF5641"/>
    <property type="match status" value="1"/>
</dbReference>
<organism evidence="2 3">
    <name type="scientific">Trichuris suis</name>
    <name type="common">pig whipworm</name>
    <dbReference type="NCBI Taxonomy" id="68888"/>
    <lineage>
        <taxon>Eukaryota</taxon>
        <taxon>Metazoa</taxon>
        <taxon>Ecdysozoa</taxon>
        <taxon>Nematoda</taxon>
        <taxon>Enoplea</taxon>
        <taxon>Dorylaimia</taxon>
        <taxon>Trichinellida</taxon>
        <taxon>Trichuridae</taxon>
        <taxon>Trichuris</taxon>
    </lineage>
</organism>
<name>A0A085LU87_9BILA</name>
<evidence type="ECO:0000313" key="2">
    <source>
        <dbReference type="EMBL" id="KFD48533.1"/>
    </source>
</evidence>
<accession>A0A085LU87</accession>
<dbReference type="PANTHER" id="PTHR47331">
    <property type="entry name" value="PHD-TYPE DOMAIN-CONTAINING PROTEIN"/>
    <property type="match status" value="1"/>
</dbReference>
<evidence type="ECO:0000313" key="3">
    <source>
        <dbReference type="Proteomes" id="UP000030764"/>
    </source>
</evidence>
<protein>
    <recommendedName>
        <fullName evidence="1">DUF5641 domain-containing protein</fullName>
    </recommendedName>
</protein>